<sequence>MDMPHEPTAQADALLTRAGQGDAAAFDDLVAAHRRELFAHCYRMLGSLEDAEDALQETLLNAWKGLRGFEGRSSLRTWLYRISTNVCIRSASGRGPRILSTDHGPPLADPSDLGEPVTEPIWLEPWPDQDPAERYLRREGVELAFLAALQHLPGTQRAVLILREVLGYSAAEAAEILDTTAASVNSALQRARKAVGERMPATTQRAELDALGEDGRRALVEAFVSAWERADVDALVSLLADDARFTMPPLPAWFDGVAAVRRFFAERVFATAWRLVPIQVNGQLGFACYQERDGRLRLSAINALGVRAGLVSEISGFIDPAVLARSGLPEEFPPER</sequence>
<evidence type="ECO:0000256" key="3">
    <source>
        <dbReference type="ARBA" id="ARBA00023015"/>
    </source>
</evidence>
<dbReference type="GO" id="GO:0016987">
    <property type="term" value="F:sigma factor activity"/>
    <property type="evidence" value="ECO:0007669"/>
    <property type="project" value="UniProtKB-KW"/>
</dbReference>
<dbReference type="InterPro" id="IPR013324">
    <property type="entry name" value="RNA_pol_sigma_r3/r4-like"/>
</dbReference>
<gene>
    <name evidence="9" type="ORF">HNR61_004732</name>
</gene>
<dbReference type="PANTHER" id="PTHR43133">
    <property type="entry name" value="RNA POLYMERASE ECF-TYPE SIGMA FACTO"/>
    <property type="match status" value="1"/>
</dbReference>
<organism evidence="9 10">
    <name type="scientific">Actinomadura namibiensis</name>
    <dbReference type="NCBI Taxonomy" id="182080"/>
    <lineage>
        <taxon>Bacteria</taxon>
        <taxon>Bacillati</taxon>
        <taxon>Actinomycetota</taxon>
        <taxon>Actinomycetes</taxon>
        <taxon>Streptosporangiales</taxon>
        <taxon>Thermomonosporaceae</taxon>
        <taxon>Actinomadura</taxon>
    </lineage>
</organism>
<dbReference type="PANTHER" id="PTHR43133:SF65">
    <property type="entry name" value="ECF RNA POLYMERASE SIGMA FACTOR SIGG"/>
    <property type="match status" value="1"/>
</dbReference>
<proteinExistence type="inferred from homology"/>
<keyword evidence="4" id="KW-0731">Sigma factor</keyword>
<dbReference type="NCBIfam" id="TIGR02937">
    <property type="entry name" value="sigma70-ECF"/>
    <property type="match status" value="1"/>
</dbReference>
<dbReference type="InterPro" id="IPR036388">
    <property type="entry name" value="WH-like_DNA-bd_sf"/>
</dbReference>
<dbReference type="InterPro" id="IPR037401">
    <property type="entry name" value="SnoaL-like"/>
</dbReference>
<keyword evidence="10" id="KW-1185">Reference proteome</keyword>
<evidence type="ECO:0000259" key="8">
    <source>
        <dbReference type="Pfam" id="PF12680"/>
    </source>
</evidence>
<protein>
    <submittedName>
        <fullName evidence="9">RNA polymerase sigma-70 factor (ECF subfamily)</fullName>
    </submittedName>
</protein>
<dbReference type="Gene3D" id="1.10.1740.10">
    <property type="match status" value="1"/>
</dbReference>
<dbReference type="AlphaFoldDB" id="A0A7W3QMY6"/>
<dbReference type="NCBIfam" id="NF006089">
    <property type="entry name" value="PRK08241.1"/>
    <property type="match status" value="1"/>
</dbReference>
<comment type="similarity">
    <text evidence="1">Belongs to the sigma-70 factor family. ECF subfamily.</text>
</comment>
<feature type="domain" description="RNA polymerase sigma-70 region 2" evidence="6">
    <location>
        <begin position="29"/>
        <end position="91"/>
    </location>
</feature>
<dbReference type="InterPro" id="IPR039425">
    <property type="entry name" value="RNA_pol_sigma-70-like"/>
</dbReference>
<dbReference type="Proteomes" id="UP000572680">
    <property type="component" value="Unassembled WGS sequence"/>
</dbReference>
<dbReference type="Pfam" id="PF12680">
    <property type="entry name" value="SnoaL_2"/>
    <property type="match status" value="1"/>
</dbReference>
<evidence type="ECO:0000313" key="10">
    <source>
        <dbReference type="Proteomes" id="UP000572680"/>
    </source>
</evidence>
<evidence type="ECO:0000259" key="6">
    <source>
        <dbReference type="Pfam" id="PF04542"/>
    </source>
</evidence>
<dbReference type="InterPro" id="IPR014284">
    <property type="entry name" value="RNA_pol_sigma-70_dom"/>
</dbReference>
<accession>A0A7W3QMY6</accession>
<evidence type="ECO:0000259" key="7">
    <source>
        <dbReference type="Pfam" id="PF08281"/>
    </source>
</evidence>
<dbReference type="Gene3D" id="1.10.10.10">
    <property type="entry name" value="Winged helix-like DNA-binding domain superfamily/Winged helix DNA-binding domain"/>
    <property type="match status" value="1"/>
</dbReference>
<reference evidence="9 10" key="1">
    <citation type="submission" date="2020-08" db="EMBL/GenBank/DDBJ databases">
        <title>Genomic Encyclopedia of Type Strains, Phase IV (KMG-IV): sequencing the most valuable type-strain genomes for metagenomic binning, comparative biology and taxonomic classification.</title>
        <authorList>
            <person name="Goeker M."/>
        </authorList>
    </citation>
    <scope>NUCLEOTIDE SEQUENCE [LARGE SCALE GENOMIC DNA]</scope>
    <source>
        <strain evidence="9 10">DSM 44197</strain>
    </source>
</reference>
<dbReference type="EMBL" id="JACJIA010000006">
    <property type="protein sequence ID" value="MBA8953082.1"/>
    <property type="molecule type" value="Genomic_DNA"/>
</dbReference>
<dbReference type="NCBIfam" id="TIGR02960">
    <property type="entry name" value="SigX5"/>
    <property type="match status" value="1"/>
</dbReference>
<dbReference type="Pfam" id="PF04542">
    <property type="entry name" value="Sigma70_r2"/>
    <property type="match status" value="1"/>
</dbReference>
<dbReference type="CDD" id="cd06171">
    <property type="entry name" value="Sigma70_r4"/>
    <property type="match status" value="1"/>
</dbReference>
<dbReference type="InterPro" id="IPR032710">
    <property type="entry name" value="NTF2-like_dom_sf"/>
</dbReference>
<comment type="subunit">
    <text evidence="2">Interacts transiently with the RNA polymerase catalytic core formed by RpoA, RpoB, RpoC and RpoZ (2 alpha, 1 beta, 1 beta' and 1 omega subunit) to form the RNA polymerase holoenzyme that can initiate transcription.</text>
</comment>
<dbReference type="InterPro" id="IPR014305">
    <property type="entry name" value="RNA_pol_sigma-G_actinobac"/>
</dbReference>
<comment type="caution">
    <text evidence="9">The sequence shown here is derived from an EMBL/GenBank/DDBJ whole genome shotgun (WGS) entry which is preliminary data.</text>
</comment>
<dbReference type="InterPro" id="IPR007627">
    <property type="entry name" value="RNA_pol_sigma70_r2"/>
</dbReference>
<feature type="domain" description="RNA polymerase sigma factor 70 region 4 type 2" evidence="7">
    <location>
        <begin position="144"/>
        <end position="194"/>
    </location>
</feature>
<feature type="domain" description="SnoaL-like" evidence="8">
    <location>
        <begin position="220"/>
        <end position="289"/>
    </location>
</feature>
<evidence type="ECO:0000313" key="9">
    <source>
        <dbReference type="EMBL" id="MBA8953082.1"/>
    </source>
</evidence>
<dbReference type="Gene3D" id="3.10.450.50">
    <property type="match status" value="1"/>
</dbReference>
<dbReference type="SUPFAM" id="SSF88659">
    <property type="entry name" value="Sigma3 and sigma4 domains of RNA polymerase sigma factors"/>
    <property type="match status" value="1"/>
</dbReference>
<name>A0A7W3QMY6_ACTNM</name>
<evidence type="ECO:0000256" key="5">
    <source>
        <dbReference type="ARBA" id="ARBA00023163"/>
    </source>
</evidence>
<dbReference type="InterPro" id="IPR013249">
    <property type="entry name" value="RNA_pol_sigma70_r4_t2"/>
</dbReference>
<dbReference type="SUPFAM" id="SSF54427">
    <property type="entry name" value="NTF2-like"/>
    <property type="match status" value="1"/>
</dbReference>
<dbReference type="InterPro" id="IPR013325">
    <property type="entry name" value="RNA_pol_sigma_r2"/>
</dbReference>
<dbReference type="Pfam" id="PF08281">
    <property type="entry name" value="Sigma70_r4_2"/>
    <property type="match status" value="1"/>
</dbReference>
<keyword evidence="3" id="KW-0805">Transcription regulation</keyword>
<evidence type="ECO:0000256" key="1">
    <source>
        <dbReference type="ARBA" id="ARBA00010641"/>
    </source>
</evidence>
<evidence type="ECO:0000256" key="4">
    <source>
        <dbReference type="ARBA" id="ARBA00023082"/>
    </source>
</evidence>
<evidence type="ECO:0000256" key="2">
    <source>
        <dbReference type="ARBA" id="ARBA00011344"/>
    </source>
</evidence>
<dbReference type="GO" id="GO:0006352">
    <property type="term" value="P:DNA-templated transcription initiation"/>
    <property type="evidence" value="ECO:0007669"/>
    <property type="project" value="InterPro"/>
</dbReference>
<dbReference type="SUPFAM" id="SSF88946">
    <property type="entry name" value="Sigma2 domain of RNA polymerase sigma factors"/>
    <property type="match status" value="1"/>
</dbReference>
<dbReference type="GO" id="GO:0003677">
    <property type="term" value="F:DNA binding"/>
    <property type="evidence" value="ECO:0007669"/>
    <property type="project" value="InterPro"/>
</dbReference>
<keyword evidence="5" id="KW-0804">Transcription</keyword>